<evidence type="ECO:0000313" key="3">
    <source>
        <dbReference type="EMBL" id="TYR65332.1"/>
    </source>
</evidence>
<organism evidence="3 4">
    <name type="scientific">Streptomyces parvus</name>
    <dbReference type="NCBI Taxonomy" id="66428"/>
    <lineage>
        <taxon>Bacteria</taxon>
        <taxon>Bacillati</taxon>
        <taxon>Actinomycetota</taxon>
        <taxon>Actinomycetes</taxon>
        <taxon>Kitasatosporales</taxon>
        <taxon>Streptomycetaceae</taxon>
        <taxon>Streptomyces</taxon>
    </lineage>
</organism>
<name>A0A5D4JJ69_9ACTN</name>
<feature type="region of interest" description="Disordered" evidence="1">
    <location>
        <begin position="39"/>
        <end position="94"/>
    </location>
</feature>
<dbReference type="EMBL" id="VSZQ01000025">
    <property type="protein sequence ID" value="TYR65332.1"/>
    <property type="molecule type" value="Genomic_DNA"/>
</dbReference>
<evidence type="ECO:0000256" key="2">
    <source>
        <dbReference type="SAM" id="SignalP"/>
    </source>
</evidence>
<proteinExistence type="predicted"/>
<dbReference type="AlphaFoldDB" id="A0A5D4JJ69"/>
<sequence>MGAAFFTVFFAAFFATMAAAPSHMVILLANRAGTINRLQPRGNGARRPLASPVSGCGAPASVVPSSPPGNPSPGSRREVLVPRPATRVTPTRPR</sequence>
<comment type="caution">
    <text evidence="3">The sequence shown here is derived from an EMBL/GenBank/DDBJ whole genome shotgun (WGS) entry which is preliminary data.</text>
</comment>
<feature type="signal peptide" evidence="2">
    <location>
        <begin position="1"/>
        <end position="18"/>
    </location>
</feature>
<accession>A0A5D4JJ69</accession>
<evidence type="ECO:0008006" key="5">
    <source>
        <dbReference type="Google" id="ProtNLM"/>
    </source>
</evidence>
<feature type="compositionally biased region" description="Low complexity" evidence="1">
    <location>
        <begin position="81"/>
        <end position="94"/>
    </location>
</feature>
<feature type="chain" id="PRO_5038489757" description="Secreted protein" evidence="2">
    <location>
        <begin position="19"/>
        <end position="94"/>
    </location>
</feature>
<keyword evidence="2" id="KW-0732">Signal</keyword>
<reference evidence="3 4" key="1">
    <citation type="submission" date="2019-08" db="EMBL/GenBank/DDBJ databases">
        <title>Draft genome for granaticin producer strain Streptomyces parvus C05.</title>
        <authorList>
            <person name="Gonzalez-Pimentel J.L."/>
        </authorList>
    </citation>
    <scope>NUCLEOTIDE SEQUENCE [LARGE SCALE GENOMIC DNA]</scope>
    <source>
        <strain evidence="3 4">C05</strain>
    </source>
</reference>
<evidence type="ECO:0000313" key="4">
    <source>
        <dbReference type="Proteomes" id="UP000323242"/>
    </source>
</evidence>
<protein>
    <recommendedName>
        <fullName evidence="5">Secreted protein</fullName>
    </recommendedName>
</protein>
<keyword evidence="4" id="KW-1185">Reference proteome</keyword>
<gene>
    <name evidence="3" type="ORF">FY004_06810</name>
</gene>
<evidence type="ECO:0000256" key="1">
    <source>
        <dbReference type="SAM" id="MobiDB-lite"/>
    </source>
</evidence>
<dbReference type="Proteomes" id="UP000323242">
    <property type="component" value="Unassembled WGS sequence"/>
</dbReference>